<dbReference type="PANTHER" id="PTHR43086:SF2">
    <property type="entry name" value="HYDROXYSTEROID DEHYDROGENASE-LIKE PROTEIN 1"/>
    <property type="match status" value="1"/>
</dbReference>
<gene>
    <name evidence="4" type="ORF">M0811_08276</name>
</gene>
<dbReference type="Gene3D" id="3.40.50.720">
    <property type="entry name" value="NAD(P)-binding Rossmann-like Domain"/>
    <property type="match status" value="1"/>
</dbReference>
<keyword evidence="3" id="KW-1133">Transmembrane helix</keyword>
<dbReference type="InterPro" id="IPR002347">
    <property type="entry name" value="SDR_fam"/>
</dbReference>
<dbReference type="InterPro" id="IPR036291">
    <property type="entry name" value="NAD(P)-bd_dom_sf"/>
</dbReference>
<keyword evidence="1" id="KW-0521">NADP</keyword>
<keyword evidence="2" id="KW-0560">Oxidoreductase</keyword>
<dbReference type="PRINTS" id="PR00081">
    <property type="entry name" value="GDHRDH"/>
</dbReference>
<evidence type="ECO:0000256" key="3">
    <source>
        <dbReference type="SAM" id="Phobius"/>
    </source>
</evidence>
<dbReference type="AlphaFoldDB" id="A0A9Q0LM98"/>
<evidence type="ECO:0000256" key="2">
    <source>
        <dbReference type="ARBA" id="ARBA00023002"/>
    </source>
</evidence>
<dbReference type="PIRSF" id="PIRSF000126">
    <property type="entry name" value="11-beta-HSD1"/>
    <property type="match status" value="1"/>
</dbReference>
<dbReference type="OrthoDB" id="1393670at2759"/>
<name>A0A9Q0LM98_ANAIG</name>
<dbReference type="GO" id="GO:0030497">
    <property type="term" value="P:fatty acid elongation"/>
    <property type="evidence" value="ECO:0007669"/>
    <property type="project" value="TreeGrafter"/>
</dbReference>
<feature type="transmembrane region" description="Helical" evidence="3">
    <location>
        <begin position="275"/>
        <end position="297"/>
    </location>
</feature>
<proteinExistence type="predicted"/>
<evidence type="ECO:0000313" key="5">
    <source>
        <dbReference type="Proteomes" id="UP001149090"/>
    </source>
</evidence>
<comment type="caution">
    <text evidence="4">The sequence shown here is derived from an EMBL/GenBank/DDBJ whole genome shotgun (WGS) entry which is preliminary data.</text>
</comment>
<keyword evidence="3" id="KW-0472">Membrane</keyword>
<dbReference type="OMA" id="DQGSMCM"/>
<dbReference type="EMBL" id="JAPDFW010000071">
    <property type="protein sequence ID" value="KAJ5074003.1"/>
    <property type="molecule type" value="Genomic_DNA"/>
</dbReference>
<accession>A0A9Q0LM98</accession>
<protein>
    <submittedName>
        <fullName evidence="4">Short-chain dehydrogenase</fullName>
    </submittedName>
</protein>
<organism evidence="4 5">
    <name type="scientific">Anaeramoeba ignava</name>
    <name type="common">Anaerobic marine amoeba</name>
    <dbReference type="NCBI Taxonomy" id="1746090"/>
    <lineage>
        <taxon>Eukaryota</taxon>
        <taxon>Metamonada</taxon>
        <taxon>Anaeramoebidae</taxon>
        <taxon>Anaeramoeba</taxon>
    </lineage>
</organism>
<evidence type="ECO:0000256" key="1">
    <source>
        <dbReference type="ARBA" id="ARBA00022857"/>
    </source>
</evidence>
<dbReference type="GO" id="GO:0016491">
    <property type="term" value="F:oxidoreductase activity"/>
    <property type="evidence" value="ECO:0007669"/>
    <property type="project" value="UniProtKB-KW"/>
</dbReference>
<evidence type="ECO:0000313" key="4">
    <source>
        <dbReference type="EMBL" id="KAJ5074003.1"/>
    </source>
</evidence>
<reference evidence="4" key="1">
    <citation type="submission" date="2022-10" db="EMBL/GenBank/DDBJ databases">
        <title>Novel sulphate-reducing endosymbionts in the free-living metamonad Anaeramoeba.</title>
        <authorList>
            <person name="Jerlstrom-Hultqvist J."/>
            <person name="Cepicka I."/>
            <person name="Gallot-Lavallee L."/>
            <person name="Salas-Leiva D."/>
            <person name="Curtis B.A."/>
            <person name="Zahonova K."/>
            <person name="Pipaliya S."/>
            <person name="Dacks J."/>
            <person name="Roger A.J."/>
        </authorList>
    </citation>
    <scope>NUCLEOTIDE SEQUENCE</scope>
    <source>
        <strain evidence="4">BMAN</strain>
    </source>
</reference>
<sequence>MMMFIFLIIFVYFFLKIFPTIYAKFIVKTPNLKKKYKAEWAFVTGSSSGLGKELAMKFAEQGINVVILSENEPALEEAKKEILEKYPKIEVRAIVMDFGLPVEQIEKEIIPKISDIEIKILINNVGYMPMREFHKQSWESIEKHVNANVTSHVKLTHIISQKLIQSKSKGAICFTTSMASFFPIPYCSIYDGAKAYLRLFATTLAIELKPHGIDIHMVNPGPIRNTDFYRRSGVKQQNRIAKFFYSTVISQDYKEVAKVYFNSIGGPFMVVESGYFAIVCRLLENLLTLNGIVYIYVKLRLLKKLEMDQARYD</sequence>
<dbReference type="Pfam" id="PF00106">
    <property type="entry name" value="adh_short"/>
    <property type="match status" value="1"/>
</dbReference>
<keyword evidence="3" id="KW-0812">Transmembrane</keyword>
<keyword evidence="5" id="KW-1185">Reference proteome</keyword>
<dbReference type="GO" id="GO:0005783">
    <property type="term" value="C:endoplasmic reticulum"/>
    <property type="evidence" value="ECO:0007669"/>
    <property type="project" value="TreeGrafter"/>
</dbReference>
<dbReference type="Proteomes" id="UP001149090">
    <property type="component" value="Unassembled WGS sequence"/>
</dbReference>
<dbReference type="SUPFAM" id="SSF51735">
    <property type="entry name" value="NAD(P)-binding Rossmann-fold domains"/>
    <property type="match status" value="1"/>
</dbReference>
<dbReference type="PANTHER" id="PTHR43086">
    <property type="entry name" value="VERY-LONG-CHAIN 3-OXOOACYL-COA REDUCTASE"/>
    <property type="match status" value="1"/>
</dbReference>